<accession>A0A8T3A6P9</accession>
<protein>
    <recommendedName>
        <fullName evidence="2">DUF4283 domain-containing protein</fullName>
    </recommendedName>
</protein>
<keyword evidence="4" id="KW-1185">Reference proteome</keyword>
<evidence type="ECO:0000313" key="4">
    <source>
        <dbReference type="Proteomes" id="UP000829196"/>
    </source>
</evidence>
<feature type="region of interest" description="Disordered" evidence="1">
    <location>
        <begin position="254"/>
        <end position="297"/>
    </location>
</feature>
<sequence>MDPSGFEEAFPPLTHPLLPSTAAGNKSSGSWDCILSRPTSNACEFMISPLPTEEEIINFPTEDIADAVNEWDLALVGYSLGKRPYYEALLNSVKKLWNLKGSLKLISLSDGFFLFKFSNAEDYDLVWSRGAWFIFGKPFVFQKWNSHFSPTREELTSVPIWFKIHDLPLCWWTPIGISKIATKVGHPLAVDALTASKSRLTYARVCVQVDDKANFPETIPICVEGKIFNLKNQYEWRPTFCEFCVSLNHSSSKCSANPNPEINHIPNPPRGRSTSRRPRPHSLNSKGLLPTPNHSNKNSVIACDSDKNLEDIPVNKVHDLIPSSAYAHTEAPNQNILPISPAIQTNAVDIPTKEEAVLNYEINKINKNVEQCPLTENSVPTNILAGASSNIPNLNSPTSLTSSTSIPMFQLDGQKEYRVTSANKFSVLQDDNEDDSSSSLHNEGMEDSKGYSAKNKKEIFGNSNTKMMNSSEPSLYRNTRGKGNRKGPNQKS</sequence>
<comment type="caution">
    <text evidence="3">The sequence shown here is derived from an EMBL/GenBank/DDBJ whole genome shotgun (WGS) entry which is preliminary data.</text>
</comment>
<dbReference type="Proteomes" id="UP000829196">
    <property type="component" value="Unassembled WGS sequence"/>
</dbReference>
<reference evidence="3" key="1">
    <citation type="journal article" date="2022" name="Front. Genet.">
        <title>Chromosome-Scale Assembly of the Dendrobium nobile Genome Provides Insights Into the Molecular Mechanism of the Biosynthesis of the Medicinal Active Ingredient of Dendrobium.</title>
        <authorList>
            <person name="Xu Q."/>
            <person name="Niu S.-C."/>
            <person name="Li K.-L."/>
            <person name="Zheng P.-J."/>
            <person name="Zhang X.-J."/>
            <person name="Jia Y."/>
            <person name="Liu Y."/>
            <person name="Niu Y.-X."/>
            <person name="Yu L.-H."/>
            <person name="Chen D.-F."/>
            <person name="Zhang G.-Q."/>
        </authorList>
    </citation>
    <scope>NUCLEOTIDE SEQUENCE</scope>
    <source>
        <tissue evidence="3">Leaf</tissue>
    </source>
</reference>
<feature type="region of interest" description="Disordered" evidence="1">
    <location>
        <begin position="425"/>
        <end position="492"/>
    </location>
</feature>
<dbReference type="PANTHER" id="PTHR31286">
    <property type="entry name" value="GLYCINE-RICH CELL WALL STRUCTURAL PROTEIN 1.8-LIKE"/>
    <property type="match status" value="1"/>
</dbReference>
<proteinExistence type="predicted"/>
<dbReference type="AlphaFoldDB" id="A0A8T3A6P9"/>
<feature type="compositionally biased region" description="Basic and acidic residues" evidence="1">
    <location>
        <begin position="443"/>
        <end position="459"/>
    </location>
</feature>
<feature type="domain" description="DUF4283" evidence="2">
    <location>
        <begin position="69"/>
        <end position="151"/>
    </location>
</feature>
<dbReference type="InterPro" id="IPR025558">
    <property type="entry name" value="DUF4283"/>
</dbReference>
<dbReference type="EMBL" id="JAGYWB010000019">
    <property type="protein sequence ID" value="KAI0488343.1"/>
    <property type="molecule type" value="Genomic_DNA"/>
</dbReference>
<dbReference type="PANTHER" id="PTHR31286:SF180">
    <property type="entry name" value="OS10G0362600 PROTEIN"/>
    <property type="match status" value="1"/>
</dbReference>
<feature type="compositionally biased region" description="Polar residues" evidence="1">
    <location>
        <begin position="461"/>
        <end position="477"/>
    </location>
</feature>
<dbReference type="OrthoDB" id="1939300at2759"/>
<organism evidence="3 4">
    <name type="scientific">Dendrobium nobile</name>
    <name type="common">Orchid</name>
    <dbReference type="NCBI Taxonomy" id="94219"/>
    <lineage>
        <taxon>Eukaryota</taxon>
        <taxon>Viridiplantae</taxon>
        <taxon>Streptophyta</taxon>
        <taxon>Embryophyta</taxon>
        <taxon>Tracheophyta</taxon>
        <taxon>Spermatophyta</taxon>
        <taxon>Magnoliopsida</taxon>
        <taxon>Liliopsida</taxon>
        <taxon>Asparagales</taxon>
        <taxon>Orchidaceae</taxon>
        <taxon>Epidendroideae</taxon>
        <taxon>Malaxideae</taxon>
        <taxon>Dendrobiinae</taxon>
        <taxon>Dendrobium</taxon>
    </lineage>
</organism>
<name>A0A8T3A6P9_DENNO</name>
<gene>
    <name evidence="3" type="ORF">KFK09_028172</name>
</gene>
<dbReference type="InterPro" id="IPR040256">
    <property type="entry name" value="At4g02000-like"/>
</dbReference>
<evidence type="ECO:0000313" key="3">
    <source>
        <dbReference type="EMBL" id="KAI0488343.1"/>
    </source>
</evidence>
<dbReference type="Pfam" id="PF14111">
    <property type="entry name" value="DUF4283"/>
    <property type="match status" value="1"/>
</dbReference>
<evidence type="ECO:0000256" key="1">
    <source>
        <dbReference type="SAM" id="MobiDB-lite"/>
    </source>
</evidence>
<evidence type="ECO:0000259" key="2">
    <source>
        <dbReference type="Pfam" id="PF14111"/>
    </source>
</evidence>